<feature type="domain" description="Thioredoxin" evidence="5">
    <location>
        <begin position="316"/>
        <end position="448"/>
    </location>
</feature>
<evidence type="ECO:0000256" key="1">
    <source>
        <dbReference type="ARBA" id="ARBA00004196"/>
    </source>
</evidence>
<proteinExistence type="predicted"/>
<dbReference type="GO" id="GO:0016209">
    <property type="term" value="F:antioxidant activity"/>
    <property type="evidence" value="ECO:0007669"/>
    <property type="project" value="InterPro"/>
</dbReference>
<keyword evidence="3" id="KW-1015">Disulfide bond</keyword>
<dbReference type="RefSeq" id="WP_089380398.1">
    <property type="nucleotide sequence ID" value="NZ_FZNT01000002.1"/>
</dbReference>
<dbReference type="AlphaFoldDB" id="A0A238VWP6"/>
<dbReference type="GO" id="GO:0016491">
    <property type="term" value="F:oxidoreductase activity"/>
    <property type="evidence" value="ECO:0007669"/>
    <property type="project" value="InterPro"/>
</dbReference>
<dbReference type="CDD" id="cd02966">
    <property type="entry name" value="TlpA_like_family"/>
    <property type="match status" value="1"/>
</dbReference>
<sequence length="448" mass="51645">MLKKLTIILFFIATIGQSQHTIKGTMSPVDADVTWVALYKIQGSKQNYVQNVPINNGVFEFKIPENASEGMYRLRYKMDNNSIVDFIYNNEDVELKFDPNKSIETLQFLTSEENIVYEDFLTKTYALQEQLDSLQYSYFNLTNANERLNSEELYKSTLVTYQKIQQEIETKAANKLALHYIKASRKYYNNALIESPQEYLNSLKSHFFDYIDFEDAYLQHSAIISESVLNYVLYLNVSDDSAVQSVLHKNAINEVMAKITENESLKAATLTTLLYSFAQDENVEIVDFLIADFYNKLPESVKNEKDIENILKSVKLAIGKKAPNFTWEEKGTTKSLYAIDKAKTYVLVFWSTSCSHCVVEVPDLYEYLKDKSNIHVIDVALEKDTLGFDVYNEKFKNWTNVFGEGKWENAIAKDYEIVSTPTYFILDANKNIIAKPDYITDVKAYFGN</sequence>
<comment type="subcellular location">
    <subcellularLocation>
        <location evidence="1">Cell envelope</location>
    </subcellularLocation>
</comment>
<protein>
    <submittedName>
        <fullName evidence="6">AhpC/TSA family protein</fullName>
    </submittedName>
</protein>
<keyword evidence="4" id="KW-0676">Redox-active center</keyword>
<name>A0A238VWP6_9FLAO</name>
<evidence type="ECO:0000313" key="7">
    <source>
        <dbReference type="Proteomes" id="UP000198384"/>
    </source>
</evidence>
<dbReference type="GO" id="GO:0017004">
    <property type="term" value="P:cytochrome complex assembly"/>
    <property type="evidence" value="ECO:0007669"/>
    <property type="project" value="UniProtKB-KW"/>
</dbReference>
<dbReference type="InterPro" id="IPR000866">
    <property type="entry name" value="AhpC/TSA"/>
</dbReference>
<evidence type="ECO:0000256" key="2">
    <source>
        <dbReference type="ARBA" id="ARBA00022748"/>
    </source>
</evidence>
<evidence type="ECO:0000256" key="3">
    <source>
        <dbReference type="ARBA" id="ARBA00023157"/>
    </source>
</evidence>
<dbReference type="SUPFAM" id="SSF52833">
    <property type="entry name" value="Thioredoxin-like"/>
    <property type="match status" value="1"/>
</dbReference>
<dbReference type="PANTHER" id="PTHR42852">
    <property type="entry name" value="THIOL:DISULFIDE INTERCHANGE PROTEIN DSBE"/>
    <property type="match status" value="1"/>
</dbReference>
<accession>A0A238VWP6</accession>
<dbReference type="OrthoDB" id="6399635at2"/>
<dbReference type="InterPro" id="IPR050553">
    <property type="entry name" value="Thioredoxin_ResA/DsbE_sf"/>
</dbReference>
<dbReference type="EMBL" id="FZNT01000002">
    <property type="protein sequence ID" value="SNR38755.1"/>
    <property type="molecule type" value="Genomic_DNA"/>
</dbReference>
<dbReference type="GO" id="GO:0030313">
    <property type="term" value="C:cell envelope"/>
    <property type="evidence" value="ECO:0007669"/>
    <property type="project" value="UniProtKB-SubCell"/>
</dbReference>
<evidence type="ECO:0000259" key="5">
    <source>
        <dbReference type="PROSITE" id="PS51352"/>
    </source>
</evidence>
<dbReference type="Proteomes" id="UP000198384">
    <property type="component" value="Unassembled WGS sequence"/>
</dbReference>
<dbReference type="Pfam" id="PF00578">
    <property type="entry name" value="AhpC-TSA"/>
    <property type="match status" value="1"/>
</dbReference>
<keyword evidence="7" id="KW-1185">Reference proteome</keyword>
<dbReference type="InterPro" id="IPR013766">
    <property type="entry name" value="Thioredoxin_domain"/>
</dbReference>
<organism evidence="6 7">
    <name type="scientific">Lutibacter agarilyticus</name>
    <dbReference type="NCBI Taxonomy" id="1109740"/>
    <lineage>
        <taxon>Bacteria</taxon>
        <taxon>Pseudomonadati</taxon>
        <taxon>Bacteroidota</taxon>
        <taxon>Flavobacteriia</taxon>
        <taxon>Flavobacteriales</taxon>
        <taxon>Flavobacteriaceae</taxon>
        <taxon>Lutibacter</taxon>
    </lineage>
</organism>
<gene>
    <name evidence="6" type="ORF">SAMN06265371_102195</name>
</gene>
<keyword evidence="2" id="KW-0201">Cytochrome c-type biogenesis</keyword>
<evidence type="ECO:0000256" key="4">
    <source>
        <dbReference type="ARBA" id="ARBA00023284"/>
    </source>
</evidence>
<dbReference type="PANTHER" id="PTHR42852:SF6">
    <property type="entry name" value="THIOL:DISULFIDE INTERCHANGE PROTEIN DSBE"/>
    <property type="match status" value="1"/>
</dbReference>
<dbReference type="PROSITE" id="PS51352">
    <property type="entry name" value="THIOREDOXIN_2"/>
    <property type="match status" value="1"/>
</dbReference>
<reference evidence="6 7" key="1">
    <citation type="submission" date="2017-06" db="EMBL/GenBank/DDBJ databases">
        <authorList>
            <person name="Kim H.J."/>
            <person name="Triplett B.A."/>
        </authorList>
    </citation>
    <scope>NUCLEOTIDE SEQUENCE [LARGE SCALE GENOMIC DNA]</scope>
    <source>
        <strain evidence="6 7">DSM 29150</strain>
    </source>
</reference>
<evidence type="ECO:0000313" key="6">
    <source>
        <dbReference type="EMBL" id="SNR38755.1"/>
    </source>
</evidence>
<dbReference type="Gene3D" id="3.40.30.10">
    <property type="entry name" value="Glutaredoxin"/>
    <property type="match status" value="1"/>
</dbReference>
<dbReference type="InterPro" id="IPR036249">
    <property type="entry name" value="Thioredoxin-like_sf"/>
</dbReference>